<dbReference type="Pfam" id="PF24476">
    <property type="entry name" value="DUF7580"/>
    <property type="match status" value="1"/>
</dbReference>
<feature type="signal peptide" evidence="1">
    <location>
        <begin position="1"/>
        <end position="21"/>
    </location>
</feature>
<accession>A0AAD6FYD2</accession>
<dbReference type="PANTHER" id="PTHR35186:SF4">
    <property type="entry name" value="PRION-INHIBITION AND PROPAGATION HELO DOMAIN-CONTAINING PROTEIN"/>
    <property type="match status" value="1"/>
</dbReference>
<reference evidence="3" key="1">
    <citation type="submission" date="2022-12" db="EMBL/GenBank/DDBJ databases">
        <authorList>
            <person name="Petersen C."/>
        </authorList>
    </citation>
    <scope>NUCLEOTIDE SEQUENCE</scope>
    <source>
        <strain evidence="3">IBT 16125</strain>
    </source>
</reference>
<keyword evidence="1" id="KW-0732">Signal</keyword>
<reference evidence="3" key="2">
    <citation type="journal article" date="2023" name="IMA Fungus">
        <title>Comparative genomic study of the Penicillium genus elucidates a diverse pangenome and 15 lateral gene transfer events.</title>
        <authorList>
            <person name="Petersen C."/>
            <person name="Sorensen T."/>
            <person name="Nielsen M.R."/>
            <person name="Sondergaard T.E."/>
            <person name="Sorensen J.L."/>
            <person name="Fitzpatrick D.A."/>
            <person name="Frisvad J.C."/>
            <person name="Nielsen K.L."/>
        </authorList>
    </citation>
    <scope>NUCLEOTIDE SEQUENCE</scope>
    <source>
        <strain evidence="3">IBT 16125</strain>
    </source>
</reference>
<comment type="caution">
    <text evidence="3">The sequence shown here is derived from an EMBL/GenBank/DDBJ whole genome shotgun (WGS) entry which is preliminary data.</text>
</comment>
<name>A0AAD6FYD2_9EURO</name>
<evidence type="ECO:0000256" key="1">
    <source>
        <dbReference type="SAM" id="SignalP"/>
    </source>
</evidence>
<evidence type="ECO:0000313" key="3">
    <source>
        <dbReference type="EMBL" id="KAJ5433290.1"/>
    </source>
</evidence>
<proteinExistence type="predicted"/>
<sequence>MATGFEAVGLALAIFPILIEALKFYTNEKDAISDIFNYQRLLIRIARDLDREQTIFHNSCQRFMEDIAAHVGVGEEEVSGMINNSKDVRWTRGVLVDQDVFHRASVQQYLNAVEDMNEELSRVKELIGTINLPRHHVQPILLDKKTRRRQWKKIILVLKKDSITEHLAKAEKLNTFLARLTEQNQPTATNRHASRKTTKHYKRIRSHAIDLYNILKTQFPAHPACKCALRPHHVNMRLEFRSAQSTAKGLYFHTIFTSETAFNSSSNWREIECEPWGTSDHDLCQDAIHSAQVQFVVTPPTQSQGSSVTANEPEISNLCAVITGPASKDWLGRIANPKGQQHRIRAMDHQKRLPAFETIETVSLGDVLADENFGEEQRLQLALKLASSVMQLHTTDWLTDYWSKSDIAFLRSSYGVIDFDNPLIGRTFGNSSYTMTTMSQNLPRPMLHAFIPCLFSLGIVLLELRYRTLFEDLKTDHERTMIAEISDLATARRLAYDMVGSPNYQNAVLRCILGLDAAYRSLTEAKFQDEVEDKIVFLLAEDLKTFCAKGSVEACL</sequence>
<dbReference type="EMBL" id="JAPVEA010000009">
    <property type="protein sequence ID" value="KAJ5433290.1"/>
    <property type="molecule type" value="Genomic_DNA"/>
</dbReference>
<dbReference type="Proteomes" id="UP001213681">
    <property type="component" value="Unassembled WGS sequence"/>
</dbReference>
<organism evidence="3 4">
    <name type="scientific">Penicillium daleae</name>
    <dbReference type="NCBI Taxonomy" id="63821"/>
    <lineage>
        <taxon>Eukaryota</taxon>
        <taxon>Fungi</taxon>
        <taxon>Dikarya</taxon>
        <taxon>Ascomycota</taxon>
        <taxon>Pezizomycotina</taxon>
        <taxon>Eurotiomycetes</taxon>
        <taxon>Eurotiomycetidae</taxon>
        <taxon>Eurotiales</taxon>
        <taxon>Aspergillaceae</taxon>
        <taxon>Penicillium</taxon>
    </lineage>
</organism>
<keyword evidence="4" id="KW-1185">Reference proteome</keyword>
<dbReference type="RefSeq" id="XP_056760582.1">
    <property type="nucleotide sequence ID" value="XM_056915828.1"/>
</dbReference>
<protein>
    <submittedName>
        <fullName evidence="3">Synaptobrevin</fullName>
    </submittedName>
</protein>
<dbReference type="AlphaFoldDB" id="A0AAD6FYD2"/>
<feature type="chain" id="PRO_5042297170" evidence="1">
    <location>
        <begin position="22"/>
        <end position="556"/>
    </location>
</feature>
<evidence type="ECO:0000313" key="4">
    <source>
        <dbReference type="Proteomes" id="UP001213681"/>
    </source>
</evidence>
<feature type="domain" description="DUF7580" evidence="2">
    <location>
        <begin position="200"/>
        <end position="545"/>
    </location>
</feature>
<dbReference type="InterPro" id="IPR056002">
    <property type="entry name" value="DUF7580"/>
</dbReference>
<dbReference type="PANTHER" id="PTHR35186">
    <property type="entry name" value="ANK_REP_REGION DOMAIN-CONTAINING PROTEIN"/>
    <property type="match status" value="1"/>
</dbReference>
<evidence type="ECO:0000259" key="2">
    <source>
        <dbReference type="Pfam" id="PF24476"/>
    </source>
</evidence>
<dbReference type="GeneID" id="81606071"/>
<gene>
    <name evidence="3" type="ORF">N7458_012446</name>
</gene>